<dbReference type="SMART" id="SM00052">
    <property type="entry name" value="EAL"/>
    <property type="match status" value="1"/>
</dbReference>
<organism evidence="5 6">
    <name type="scientific">Rossellomorea marisflavi</name>
    <dbReference type="NCBI Taxonomy" id="189381"/>
    <lineage>
        <taxon>Bacteria</taxon>
        <taxon>Bacillati</taxon>
        <taxon>Bacillota</taxon>
        <taxon>Bacilli</taxon>
        <taxon>Bacillales</taxon>
        <taxon>Bacillaceae</taxon>
        <taxon>Rossellomorea</taxon>
    </lineage>
</organism>
<accession>A0A5D4RAB9</accession>
<comment type="caution">
    <text evidence="5">The sequence shown here is derived from an EMBL/GenBank/DDBJ whole genome shotgun (WGS) entry which is preliminary data.</text>
</comment>
<dbReference type="CDD" id="cd01948">
    <property type="entry name" value="EAL"/>
    <property type="match status" value="1"/>
</dbReference>
<gene>
    <name evidence="5" type="ORF">FZC83_22375</name>
</gene>
<dbReference type="InterPro" id="IPR001633">
    <property type="entry name" value="EAL_dom"/>
</dbReference>
<protein>
    <submittedName>
        <fullName evidence="5">EAL domain-containing protein</fullName>
    </submittedName>
</protein>
<evidence type="ECO:0000256" key="1">
    <source>
        <dbReference type="PROSITE-ProRule" id="PRU00244"/>
    </source>
</evidence>
<evidence type="ECO:0000313" key="5">
    <source>
        <dbReference type="EMBL" id="TYS46562.1"/>
    </source>
</evidence>
<dbReference type="Pfam" id="PF03707">
    <property type="entry name" value="MHYT"/>
    <property type="match status" value="2"/>
</dbReference>
<feature type="transmembrane region" description="Helical" evidence="1">
    <location>
        <begin position="221"/>
        <end position="245"/>
    </location>
</feature>
<keyword evidence="1" id="KW-0812">Transmembrane</keyword>
<dbReference type="Gene3D" id="3.30.70.270">
    <property type="match status" value="1"/>
</dbReference>
<feature type="transmembrane region" description="Helical" evidence="1">
    <location>
        <begin position="116"/>
        <end position="138"/>
    </location>
</feature>
<dbReference type="InterPro" id="IPR005330">
    <property type="entry name" value="MHYT_dom"/>
</dbReference>
<dbReference type="SUPFAM" id="SSF55785">
    <property type="entry name" value="PYP-like sensor domain (PAS domain)"/>
    <property type="match status" value="1"/>
</dbReference>
<dbReference type="Pfam" id="PF00990">
    <property type="entry name" value="GGDEF"/>
    <property type="match status" value="1"/>
</dbReference>
<dbReference type="PROSITE" id="PS50883">
    <property type="entry name" value="EAL"/>
    <property type="match status" value="1"/>
</dbReference>
<feature type="transmembrane region" description="Helical" evidence="1">
    <location>
        <begin position="150"/>
        <end position="170"/>
    </location>
</feature>
<dbReference type="Pfam" id="PF00563">
    <property type="entry name" value="EAL"/>
    <property type="match status" value="1"/>
</dbReference>
<feature type="transmembrane region" description="Helical" evidence="1">
    <location>
        <begin position="50"/>
        <end position="75"/>
    </location>
</feature>
<proteinExistence type="predicted"/>
<dbReference type="SUPFAM" id="SSF55073">
    <property type="entry name" value="Nucleotide cyclase"/>
    <property type="match status" value="1"/>
</dbReference>
<feature type="domain" description="EAL" evidence="2">
    <location>
        <begin position="525"/>
        <end position="779"/>
    </location>
</feature>
<keyword evidence="1" id="KW-0472">Membrane</keyword>
<dbReference type="InterPro" id="IPR035965">
    <property type="entry name" value="PAS-like_dom_sf"/>
</dbReference>
<dbReference type="InterPro" id="IPR000160">
    <property type="entry name" value="GGDEF_dom"/>
</dbReference>
<feature type="transmembrane region" description="Helical" evidence="1">
    <location>
        <begin position="17"/>
        <end position="38"/>
    </location>
</feature>
<dbReference type="PROSITE" id="PS50887">
    <property type="entry name" value="GGDEF"/>
    <property type="match status" value="1"/>
</dbReference>
<reference evidence="5 6" key="1">
    <citation type="submission" date="2019-08" db="EMBL/GenBank/DDBJ databases">
        <title>Bacillus genomes from the desert of Cuatro Cienegas, Coahuila.</title>
        <authorList>
            <person name="Olmedo-Alvarez G."/>
        </authorList>
    </citation>
    <scope>NUCLEOTIDE SEQUENCE [LARGE SCALE GENOMIC DNA]</scope>
    <source>
        <strain evidence="5 6">CH108_3D</strain>
    </source>
</reference>
<dbReference type="Gene3D" id="3.20.20.450">
    <property type="entry name" value="EAL domain"/>
    <property type="match status" value="1"/>
</dbReference>
<evidence type="ECO:0000313" key="6">
    <source>
        <dbReference type="Proteomes" id="UP000322997"/>
    </source>
</evidence>
<evidence type="ECO:0000259" key="4">
    <source>
        <dbReference type="PROSITE" id="PS50924"/>
    </source>
</evidence>
<dbReference type="SMART" id="SM00267">
    <property type="entry name" value="GGDEF"/>
    <property type="match status" value="1"/>
</dbReference>
<dbReference type="EMBL" id="VTEQ01000013">
    <property type="protein sequence ID" value="TYS46562.1"/>
    <property type="molecule type" value="Genomic_DNA"/>
</dbReference>
<dbReference type="InterPro" id="IPR029787">
    <property type="entry name" value="Nucleotide_cyclase"/>
</dbReference>
<feature type="transmembrane region" description="Helical" evidence="1">
    <location>
        <begin position="182"/>
        <end position="201"/>
    </location>
</feature>
<keyword evidence="1" id="KW-1133">Transmembrane helix</keyword>
<dbReference type="SUPFAM" id="SSF141868">
    <property type="entry name" value="EAL domain-like"/>
    <property type="match status" value="1"/>
</dbReference>
<dbReference type="InterPro" id="IPR052155">
    <property type="entry name" value="Biofilm_reg_signaling"/>
</dbReference>
<name>A0A5D4RAB9_9BACI</name>
<dbReference type="NCBIfam" id="TIGR00254">
    <property type="entry name" value="GGDEF"/>
    <property type="match status" value="1"/>
</dbReference>
<dbReference type="Gene3D" id="3.30.450.20">
    <property type="entry name" value="PAS domain"/>
    <property type="match status" value="1"/>
</dbReference>
<dbReference type="PANTHER" id="PTHR44757:SF2">
    <property type="entry name" value="BIOFILM ARCHITECTURE MAINTENANCE PROTEIN MBAA"/>
    <property type="match status" value="1"/>
</dbReference>
<feature type="transmembrane region" description="Helical" evidence="1">
    <location>
        <begin position="81"/>
        <end position="104"/>
    </location>
</feature>
<dbReference type="PANTHER" id="PTHR44757">
    <property type="entry name" value="DIGUANYLATE CYCLASE DGCP"/>
    <property type="match status" value="1"/>
</dbReference>
<feature type="domain" description="GGDEF" evidence="3">
    <location>
        <begin position="384"/>
        <end position="516"/>
    </location>
</feature>
<dbReference type="GO" id="GO:0016020">
    <property type="term" value="C:membrane"/>
    <property type="evidence" value="ECO:0007669"/>
    <property type="project" value="UniProtKB-UniRule"/>
</dbReference>
<dbReference type="CDD" id="cd01949">
    <property type="entry name" value="GGDEF"/>
    <property type="match status" value="1"/>
</dbReference>
<dbReference type="InterPro" id="IPR043128">
    <property type="entry name" value="Rev_trsase/Diguanyl_cyclase"/>
</dbReference>
<dbReference type="AlphaFoldDB" id="A0A5D4RAB9"/>
<sequence length="783" mass="87881">MRCTVKLVVHITNNYDLFLVFLSYIIALIAAFASIELSNRVRQTKGRAKLVWLMTAGGVLGLGIWSMHFIGMLAFHLSSTMYYDVSLVFLSIVASVAGCSAGFWMVSSPAPKKSHLVYGAVLMGTGIASMHYIGMAAIRPMMISYDPLLVTLSLGIAYSSAFAALWLGFYSSFAKEGMGFRVKLAFSLFMGVAITGLHYTGMTAAHFHPHEGHEGAGTVDVTFLTWGVFISTLLIFIFTFFSIAIDRFVRKKSILQTMMFDSAEDGIAISDKSGRIYHANSALLSMFPEANGQTVPDVFVQGTVEDSRLTIPIDTHQGERILEVSKHLIRGEGLEHSIWFTRDITEKRKSEEVIQFMAYHDPLTELPNRYKLEKLLDEWIADGKGVCCIFIDLDRLKFTNDTLGHQAGDVLLKEVTKRLKDALPEDCVLTRQGGDEFVVVSTCVDRGRVKNLANECVRAMNEPFSINGSNVRVTISAGIAHYPEDARNGSELLSYADLAMYESKKNGKNCVTEFNEEIRQKLERTMLLEQGFEHAFEQEEFYVLYQPKVNVKSGTLEGVEALMRWTHPRVGPVSPVEFIPIMEEKGMIHSVGRWVLKEACRQWVRWIGEGKEPIVMGVNISPLQFSREDFIPSVQEVLDETGMDPNYLELELTESSAMKCEADVIVILDRLREMGIKISLDDFGTGYSSFRYLKALPVEILKIDRSFLEDFEGNVEQEAIVRSMITLGHNLNMRVLVEGVEDAYQMDWLKREGCDLIQGFYLSRPDTAEAISARWMNMAAVSN</sequence>
<evidence type="ECO:0000259" key="3">
    <source>
        <dbReference type="PROSITE" id="PS50887"/>
    </source>
</evidence>
<dbReference type="Proteomes" id="UP000322997">
    <property type="component" value="Unassembled WGS sequence"/>
</dbReference>
<feature type="domain" description="MHYT" evidence="4">
    <location>
        <begin position="15"/>
        <end position="208"/>
    </location>
</feature>
<evidence type="ECO:0000259" key="2">
    <source>
        <dbReference type="PROSITE" id="PS50883"/>
    </source>
</evidence>
<dbReference type="InterPro" id="IPR035919">
    <property type="entry name" value="EAL_sf"/>
</dbReference>
<dbReference type="PROSITE" id="PS50924">
    <property type="entry name" value="MHYT"/>
    <property type="match status" value="1"/>
</dbReference>